<dbReference type="PROSITE" id="PS51257">
    <property type="entry name" value="PROKAR_LIPOPROTEIN"/>
    <property type="match status" value="1"/>
</dbReference>
<evidence type="ECO:0000313" key="4">
    <source>
        <dbReference type="Proteomes" id="UP000219612"/>
    </source>
</evidence>
<protein>
    <submittedName>
        <fullName evidence="3">Uncharacterized protein</fullName>
    </submittedName>
</protein>
<organism evidence="3 4">
    <name type="scientific">Paractinoplanes atraurantiacus</name>
    <dbReference type="NCBI Taxonomy" id="1036182"/>
    <lineage>
        <taxon>Bacteria</taxon>
        <taxon>Bacillati</taxon>
        <taxon>Actinomycetota</taxon>
        <taxon>Actinomycetes</taxon>
        <taxon>Micromonosporales</taxon>
        <taxon>Micromonosporaceae</taxon>
        <taxon>Paractinoplanes</taxon>
    </lineage>
</organism>
<keyword evidence="2" id="KW-0732">Signal</keyword>
<keyword evidence="4" id="KW-1185">Reference proteome</keyword>
<proteinExistence type="predicted"/>
<feature type="signal peptide" evidence="2">
    <location>
        <begin position="1"/>
        <end position="20"/>
    </location>
</feature>
<feature type="compositionally biased region" description="Basic and acidic residues" evidence="1">
    <location>
        <begin position="44"/>
        <end position="58"/>
    </location>
</feature>
<dbReference type="Proteomes" id="UP000219612">
    <property type="component" value="Unassembled WGS sequence"/>
</dbReference>
<evidence type="ECO:0000256" key="1">
    <source>
        <dbReference type="SAM" id="MobiDB-lite"/>
    </source>
</evidence>
<gene>
    <name evidence="3" type="ORF">SAMN05421748_1279</name>
</gene>
<dbReference type="RefSeq" id="WP_179855530.1">
    <property type="nucleotide sequence ID" value="NZ_OBDY01000027.1"/>
</dbReference>
<evidence type="ECO:0000313" key="3">
    <source>
        <dbReference type="EMBL" id="SNY64644.1"/>
    </source>
</evidence>
<dbReference type="EMBL" id="OBDY01000027">
    <property type="protein sequence ID" value="SNY64644.1"/>
    <property type="molecule type" value="Genomic_DNA"/>
</dbReference>
<evidence type="ECO:0000256" key="2">
    <source>
        <dbReference type="SAM" id="SignalP"/>
    </source>
</evidence>
<feature type="chain" id="PRO_5039383409" evidence="2">
    <location>
        <begin position="21"/>
        <end position="58"/>
    </location>
</feature>
<feature type="region of interest" description="Disordered" evidence="1">
    <location>
        <begin position="34"/>
        <end position="58"/>
    </location>
</feature>
<sequence>MRHARIAPLAIIASFGLAFASACGGERTAADAAAVTAPGPDSKPAPDRPTVHLYRRGD</sequence>
<reference evidence="4" key="1">
    <citation type="submission" date="2017-09" db="EMBL/GenBank/DDBJ databases">
        <authorList>
            <person name="Varghese N."/>
            <person name="Submissions S."/>
        </authorList>
    </citation>
    <scope>NUCLEOTIDE SEQUENCE [LARGE SCALE GENOMIC DNA]</scope>
    <source>
        <strain evidence="4">CGMCC 4.6857</strain>
    </source>
</reference>
<accession>A0A285JWD0</accession>
<name>A0A285JWD0_9ACTN</name>
<dbReference type="AlphaFoldDB" id="A0A285JWD0"/>